<dbReference type="RefSeq" id="WP_051560894.1">
    <property type="nucleotide sequence ID" value="NZ_CAWLTM010000024.1"/>
</dbReference>
<sequence>MNLPEKMRKRLPTLMVLIAIIVFPAIGSYWAFISLIDLFLYKQVILFSRFDVFAFLSPLFLYPLAILGGYFLFTLNQAPTYLQVKIGKIIIFSFFFAIVSTMVFSFCYTHFLEEKGYIRCSGVPLGSMPGMAVKYATDEALCKS</sequence>
<protein>
    <recommendedName>
        <fullName evidence="4">DUF1240 domain-containing protein</fullName>
    </recommendedName>
</protein>
<keyword evidence="1" id="KW-0472">Membrane</keyword>
<feature type="transmembrane region" description="Helical" evidence="1">
    <location>
        <begin position="89"/>
        <end position="111"/>
    </location>
</feature>
<evidence type="ECO:0008006" key="4">
    <source>
        <dbReference type="Google" id="ProtNLM"/>
    </source>
</evidence>
<dbReference type="EMBL" id="JFGV01000091">
    <property type="protein sequence ID" value="EYU13367.1"/>
    <property type="molecule type" value="Genomic_DNA"/>
</dbReference>
<comment type="caution">
    <text evidence="2">The sequence shown here is derived from an EMBL/GenBank/DDBJ whole genome shotgun (WGS) entry which is preliminary data.</text>
</comment>
<evidence type="ECO:0000313" key="2">
    <source>
        <dbReference type="EMBL" id="EYU13367.1"/>
    </source>
</evidence>
<reference evidence="2 3" key="1">
    <citation type="submission" date="2014-03" db="EMBL/GenBank/DDBJ databases">
        <title>Draft Genome of Photorhabdus luminescens BA1, an Egyptian Isolate.</title>
        <authorList>
            <person name="Ghazal S."/>
            <person name="Hurst S.G.IV."/>
            <person name="Morris K."/>
            <person name="Thomas K."/>
            <person name="Tisa L.S."/>
        </authorList>
    </citation>
    <scope>NUCLEOTIDE SEQUENCE [LARGE SCALE GENOMIC DNA]</scope>
    <source>
        <strain evidence="2 3">BA1</strain>
    </source>
</reference>
<dbReference type="AlphaFoldDB" id="A0A022PB14"/>
<feature type="transmembrane region" description="Helical" evidence="1">
    <location>
        <begin position="52"/>
        <end position="73"/>
    </location>
</feature>
<keyword evidence="3" id="KW-1185">Reference proteome</keyword>
<gene>
    <name evidence="2" type="ORF">BA1DRAFT_04161</name>
</gene>
<dbReference type="PATRIC" id="fig|1393736.3.peg.4237"/>
<organism evidence="2 3">
    <name type="scientific">Photorhabdus aegyptia</name>
    <dbReference type="NCBI Taxonomy" id="2805098"/>
    <lineage>
        <taxon>Bacteria</taxon>
        <taxon>Pseudomonadati</taxon>
        <taxon>Pseudomonadota</taxon>
        <taxon>Gammaproteobacteria</taxon>
        <taxon>Enterobacterales</taxon>
        <taxon>Morganellaceae</taxon>
        <taxon>Photorhabdus</taxon>
    </lineage>
</organism>
<dbReference type="Proteomes" id="UP000023464">
    <property type="component" value="Unassembled WGS sequence"/>
</dbReference>
<evidence type="ECO:0000313" key="3">
    <source>
        <dbReference type="Proteomes" id="UP000023464"/>
    </source>
</evidence>
<keyword evidence="1" id="KW-0812">Transmembrane</keyword>
<evidence type="ECO:0000256" key="1">
    <source>
        <dbReference type="SAM" id="Phobius"/>
    </source>
</evidence>
<accession>A0A022PB14</accession>
<feature type="transmembrane region" description="Helical" evidence="1">
    <location>
        <begin position="12"/>
        <end position="32"/>
    </location>
</feature>
<name>A0A022PB14_9GAMM</name>
<proteinExistence type="predicted"/>
<keyword evidence="1" id="KW-1133">Transmembrane helix</keyword>